<feature type="compositionally biased region" description="Pro residues" evidence="1">
    <location>
        <begin position="186"/>
        <end position="203"/>
    </location>
</feature>
<feature type="compositionally biased region" description="Basic and acidic residues" evidence="1">
    <location>
        <begin position="497"/>
        <end position="513"/>
    </location>
</feature>
<evidence type="ECO:0000256" key="1">
    <source>
        <dbReference type="SAM" id="MobiDB-lite"/>
    </source>
</evidence>
<feature type="region of interest" description="Disordered" evidence="1">
    <location>
        <begin position="327"/>
        <end position="519"/>
    </location>
</feature>
<organism evidence="2 3">
    <name type="scientific">Cyclotella cryptica</name>
    <dbReference type="NCBI Taxonomy" id="29204"/>
    <lineage>
        <taxon>Eukaryota</taxon>
        <taxon>Sar</taxon>
        <taxon>Stramenopiles</taxon>
        <taxon>Ochrophyta</taxon>
        <taxon>Bacillariophyta</taxon>
        <taxon>Coscinodiscophyceae</taxon>
        <taxon>Thalassiosirophycidae</taxon>
        <taxon>Stephanodiscales</taxon>
        <taxon>Stephanodiscaceae</taxon>
        <taxon>Cyclotella</taxon>
    </lineage>
</organism>
<reference evidence="2 3" key="1">
    <citation type="journal article" date="2020" name="G3 (Bethesda)">
        <title>Improved Reference Genome for Cyclotella cryptica CCMP332, a Model for Cell Wall Morphogenesis, Salinity Adaptation, and Lipid Production in Diatoms (Bacillariophyta).</title>
        <authorList>
            <person name="Roberts W.R."/>
            <person name="Downey K.M."/>
            <person name="Ruck E.C."/>
            <person name="Traller J.C."/>
            <person name="Alverson A.J."/>
        </authorList>
    </citation>
    <scope>NUCLEOTIDE SEQUENCE [LARGE SCALE GENOMIC DNA]</scope>
    <source>
        <strain evidence="2 3">CCMP332</strain>
    </source>
</reference>
<sequence>MTGYYPPHSSQTQQPPPPNGHYYSSQPPPPHTHSGPPPPSQWGHHSNYPPPPHASGPPLQPNALPPPSISHQPGMPPPWDPNSHPQQMPPPTDSRLHPHEHSYHSHPPPHPSSHGQPSHPAPHPGAYSRHGPPPPDSRSQYHAPPHPSVVPPPDLKRKAPPSSAPPLNHPSSMPPPPHHQYHHNLPPTPGAPPPPQGLPPYPLTSPGFHPELRSAHSATSRTPGNGPPMHAASLTSPGGTMFDDDKGRGSYKCGRCGVPKKGHVCPYQPKVKRRPEEPMPELKCVSTQVEMDEFMTLRRLNIEIQGFPESYAAEPIDMVGAEVHPHPPQVLVSGMGSNAPSYPPAPASHPAGHGPITEQSHPTGVPSLASMNSHPRPSHYPPPQGPPYSHQSSLQPPNSLSGPSSSKSVTEHPEPIVLKSEQTQSSDHDIVSMVNGPSETNKPENSSSVTGSTSTSAVEAASVKENDNSPSRSASEVKSEEKLQLEPPRKHSPVGEPKLKTESSESHEAESDSKKRRKV</sequence>
<feature type="compositionally biased region" description="Basic and acidic residues" evidence="1">
    <location>
        <begin position="475"/>
        <end position="489"/>
    </location>
</feature>
<dbReference type="AlphaFoldDB" id="A0ABD3QWV0"/>
<feature type="compositionally biased region" description="Low complexity" evidence="1">
    <location>
        <begin position="1"/>
        <end position="13"/>
    </location>
</feature>
<feature type="compositionally biased region" description="Low complexity" evidence="1">
    <location>
        <begin position="446"/>
        <end position="461"/>
    </location>
</feature>
<feature type="compositionally biased region" description="Polar residues" evidence="1">
    <location>
        <begin position="435"/>
        <end position="445"/>
    </location>
</feature>
<proteinExistence type="predicted"/>
<gene>
    <name evidence="2" type="ORF">HJC23_006696</name>
</gene>
<accession>A0ABD3QWV0</accession>
<feature type="compositionally biased region" description="Pro residues" evidence="1">
    <location>
        <begin position="48"/>
        <end position="80"/>
    </location>
</feature>
<feature type="compositionally biased region" description="Pro residues" evidence="1">
    <location>
        <begin position="26"/>
        <end position="40"/>
    </location>
</feature>
<dbReference type="EMBL" id="JABMIG020000005">
    <property type="protein sequence ID" value="KAL3804924.1"/>
    <property type="molecule type" value="Genomic_DNA"/>
</dbReference>
<feature type="compositionally biased region" description="Low complexity" evidence="1">
    <location>
        <begin position="387"/>
        <end position="408"/>
    </location>
</feature>
<protein>
    <submittedName>
        <fullName evidence="2">Uncharacterized protein</fullName>
    </submittedName>
</protein>
<feature type="region of interest" description="Disordered" evidence="1">
    <location>
        <begin position="1"/>
        <end position="246"/>
    </location>
</feature>
<evidence type="ECO:0000313" key="2">
    <source>
        <dbReference type="EMBL" id="KAL3804924.1"/>
    </source>
</evidence>
<keyword evidence="3" id="KW-1185">Reference proteome</keyword>
<feature type="compositionally biased region" description="Pro residues" evidence="1">
    <location>
        <begin position="162"/>
        <end position="178"/>
    </location>
</feature>
<evidence type="ECO:0000313" key="3">
    <source>
        <dbReference type="Proteomes" id="UP001516023"/>
    </source>
</evidence>
<comment type="caution">
    <text evidence="2">The sequence shown here is derived from an EMBL/GenBank/DDBJ whole genome shotgun (WGS) entry which is preliminary data.</text>
</comment>
<feature type="compositionally biased region" description="Basic and acidic residues" evidence="1">
    <location>
        <begin position="94"/>
        <end position="103"/>
    </location>
</feature>
<dbReference type="Proteomes" id="UP001516023">
    <property type="component" value="Unassembled WGS sequence"/>
</dbReference>
<feature type="compositionally biased region" description="Pro residues" evidence="1">
    <location>
        <begin position="144"/>
        <end position="153"/>
    </location>
</feature>
<name>A0ABD3QWV0_9STRA</name>